<accession>A0A6J7EKH6</accession>
<protein>
    <submittedName>
        <fullName evidence="3">Unannotated protein</fullName>
    </submittedName>
</protein>
<dbReference type="AlphaFoldDB" id="A0A6J7EKH6"/>
<sequence>MKLSSSHLFGPLTPGLLADSVNDASSTRNVYLLAVALAALGCLLLGFTVWFWRTTRPEPELLAPLEKMGERRFRQLDGRTQREMLDAVRPEAAQTIRAGVTRGDVLASPEIDLEALSRAELVGYDDLREPVQPTADDASVVAAGVSDPGIVVSDRGAVDRGVVDRGVADFGIADFGIGIGSGDVSVVDLGVASVPGVALPPPAAAGGFIWAPTIAAEVRDALPPEPEPAPEPEPESAHAPERERADEPEPELPPAPAPVPNRLIDPLLRISERNDD</sequence>
<feature type="transmembrane region" description="Helical" evidence="2">
    <location>
        <begin position="28"/>
        <end position="52"/>
    </location>
</feature>
<feature type="region of interest" description="Disordered" evidence="1">
    <location>
        <begin position="221"/>
        <end position="276"/>
    </location>
</feature>
<gene>
    <name evidence="3" type="ORF">UFOPK3376_01589</name>
</gene>
<evidence type="ECO:0000256" key="1">
    <source>
        <dbReference type="SAM" id="MobiDB-lite"/>
    </source>
</evidence>
<dbReference type="EMBL" id="CAFBLP010000037">
    <property type="protein sequence ID" value="CAB4881630.1"/>
    <property type="molecule type" value="Genomic_DNA"/>
</dbReference>
<reference evidence="3" key="1">
    <citation type="submission" date="2020-05" db="EMBL/GenBank/DDBJ databases">
        <authorList>
            <person name="Chiriac C."/>
            <person name="Salcher M."/>
            <person name="Ghai R."/>
            <person name="Kavagutti S V."/>
        </authorList>
    </citation>
    <scope>NUCLEOTIDE SEQUENCE</scope>
</reference>
<evidence type="ECO:0000313" key="3">
    <source>
        <dbReference type="EMBL" id="CAB4881630.1"/>
    </source>
</evidence>
<evidence type="ECO:0000256" key="2">
    <source>
        <dbReference type="SAM" id="Phobius"/>
    </source>
</evidence>
<keyword evidence="2" id="KW-0472">Membrane</keyword>
<keyword evidence="2" id="KW-0812">Transmembrane</keyword>
<proteinExistence type="predicted"/>
<name>A0A6J7EKH6_9ZZZZ</name>
<organism evidence="3">
    <name type="scientific">freshwater metagenome</name>
    <dbReference type="NCBI Taxonomy" id="449393"/>
    <lineage>
        <taxon>unclassified sequences</taxon>
        <taxon>metagenomes</taxon>
        <taxon>ecological metagenomes</taxon>
    </lineage>
</organism>
<feature type="compositionally biased region" description="Basic and acidic residues" evidence="1">
    <location>
        <begin position="235"/>
        <end position="247"/>
    </location>
</feature>
<keyword evidence="2" id="KW-1133">Transmembrane helix</keyword>